<protein>
    <recommendedName>
        <fullName evidence="5">Anti-sigma factor</fullName>
    </recommendedName>
</protein>
<evidence type="ECO:0000256" key="2">
    <source>
        <dbReference type="SAM" id="Phobius"/>
    </source>
</evidence>
<accession>A0ABY7B0E8</accession>
<feature type="region of interest" description="Disordered" evidence="1">
    <location>
        <begin position="69"/>
        <end position="110"/>
    </location>
</feature>
<evidence type="ECO:0008006" key="5">
    <source>
        <dbReference type="Google" id="ProtNLM"/>
    </source>
</evidence>
<reference evidence="3" key="1">
    <citation type="submission" date="2022-11" db="EMBL/GenBank/DDBJ databases">
        <authorList>
            <person name="Mo P."/>
        </authorList>
    </citation>
    <scope>NUCLEOTIDE SEQUENCE</scope>
    <source>
        <strain evidence="3">HUAS 11-8</strain>
    </source>
</reference>
<sequence>MDERELETLFRSAPGEPPAPGFTLEDVTRVSARTSARHRTRLWIAVACLIAVAGGGGLAAVYLRPGSAASDGQPVAAPARPHSASPAPSPLQGSAGNGEDGPLAESTSGCEKVDRELATALAGELPATGVQPAPSRLCPTGARSAAFHVAESGRTGLISVLLLPTPPWLPAFTDGTVTAGQRTRTGATVLVLSTPDAGSAPPLESALPSLAATLAHRF</sequence>
<feature type="compositionally biased region" description="Low complexity" evidence="1">
    <location>
        <begin position="76"/>
        <end position="86"/>
    </location>
</feature>
<evidence type="ECO:0000313" key="3">
    <source>
        <dbReference type="EMBL" id="WAL65760.1"/>
    </source>
</evidence>
<gene>
    <name evidence="3" type="ORF">ORV05_33675</name>
</gene>
<name>A0ABY7B0E8_9PSEU</name>
<feature type="region of interest" description="Disordered" evidence="1">
    <location>
        <begin position="1"/>
        <end position="21"/>
    </location>
</feature>
<proteinExistence type="predicted"/>
<keyword evidence="2" id="KW-0812">Transmembrane</keyword>
<dbReference type="RefSeq" id="WP_268755902.1">
    <property type="nucleotide sequence ID" value="NZ_CP113836.1"/>
</dbReference>
<keyword evidence="2" id="KW-0472">Membrane</keyword>
<dbReference type="EMBL" id="CP113836">
    <property type="protein sequence ID" value="WAL65760.1"/>
    <property type="molecule type" value="Genomic_DNA"/>
</dbReference>
<evidence type="ECO:0000313" key="4">
    <source>
        <dbReference type="Proteomes" id="UP001163203"/>
    </source>
</evidence>
<keyword evidence="4" id="KW-1185">Reference proteome</keyword>
<evidence type="ECO:0000256" key="1">
    <source>
        <dbReference type="SAM" id="MobiDB-lite"/>
    </source>
</evidence>
<keyword evidence="2" id="KW-1133">Transmembrane helix</keyword>
<organism evidence="3 4">
    <name type="scientific">Amycolatopsis cynarae</name>
    <dbReference type="NCBI Taxonomy" id="2995223"/>
    <lineage>
        <taxon>Bacteria</taxon>
        <taxon>Bacillati</taxon>
        <taxon>Actinomycetota</taxon>
        <taxon>Actinomycetes</taxon>
        <taxon>Pseudonocardiales</taxon>
        <taxon>Pseudonocardiaceae</taxon>
        <taxon>Amycolatopsis</taxon>
    </lineage>
</organism>
<dbReference type="Proteomes" id="UP001163203">
    <property type="component" value="Chromosome"/>
</dbReference>
<feature type="transmembrane region" description="Helical" evidence="2">
    <location>
        <begin position="42"/>
        <end position="63"/>
    </location>
</feature>